<dbReference type="EMBL" id="CABVJC010000010">
    <property type="protein sequence ID" value="VVQ20160.1"/>
    <property type="molecule type" value="Genomic_DNA"/>
</dbReference>
<evidence type="ECO:0000313" key="2">
    <source>
        <dbReference type="EMBL" id="VVQ20160.1"/>
    </source>
</evidence>
<dbReference type="AlphaFoldDB" id="A0A5E7VCV3"/>
<keyword evidence="1" id="KW-0812">Transmembrane</keyword>
<evidence type="ECO:0000256" key="1">
    <source>
        <dbReference type="SAM" id="Phobius"/>
    </source>
</evidence>
<name>A0A5E7VCV3_PSEFL</name>
<gene>
    <name evidence="2" type="ORF">PS941_04936</name>
</gene>
<keyword evidence="1" id="KW-1133">Transmembrane helix</keyword>
<keyword evidence="1" id="KW-0472">Membrane</keyword>
<evidence type="ECO:0000313" key="3">
    <source>
        <dbReference type="Proteomes" id="UP000326452"/>
    </source>
</evidence>
<dbReference type="OrthoDB" id="6871544at2"/>
<accession>A0A5E7VCV3</accession>
<sequence length="253" mass="28394">MIKDKVIWGGCVGLFLTGALFAYGFSGEKAEGFKIVDLFSIISAVATAFAALAAWSAASAAQKQSFDASISIRRQTYRMHFESFNEWLDGVESSLNIEFYRRYELYDTIFPDNRNPSLGFSEVGDPELVSWQKSFKRLADLACKATQPSRREVSTWLGDFASLSGHMHYTFLEADKLQIYLGGRVPSGISPENLKRALPVMGMVLSALTKFSYIEGASSDRGMSLEFEFAFNEFMEAITDTSWHQHEYKVMPI</sequence>
<organism evidence="2 3">
    <name type="scientific">Pseudomonas fluorescens</name>
    <dbReference type="NCBI Taxonomy" id="294"/>
    <lineage>
        <taxon>Bacteria</taxon>
        <taxon>Pseudomonadati</taxon>
        <taxon>Pseudomonadota</taxon>
        <taxon>Gammaproteobacteria</taxon>
        <taxon>Pseudomonadales</taxon>
        <taxon>Pseudomonadaceae</taxon>
        <taxon>Pseudomonas</taxon>
    </lineage>
</organism>
<feature type="transmembrane region" description="Helical" evidence="1">
    <location>
        <begin position="38"/>
        <end position="58"/>
    </location>
</feature>
<dbReference type="Proteomes" id="UP000326452">
    <property type="component" value="Unassembled WGS sequence"/>
</dbReference>
<feature type="transmembrane region" description="Helical" evidence="1">
    <location>
        <begin position="6"/>
        <end position="26"/>
    </location>
</feature>
<protein>
    <submittedName>
        <fullName evidence="2">Uncharacterized protein</fullName>
    </submittedName>
</protein>
<dbReference type="RefSeq" id="WP_150694473.1">
    <property type="nucleotide sequence ID" value="NZ_CABVJC010000010.1"/>
</dbReference>
<reference evidence="2 3" key="1">
    <citation type="submission" date="2019-09" db="EMBL/GenBank/DDBJ databases">
        <authorList>
            <person name="Chandra G."/>
            <person name="Truman W A."/>
        </authorList>
    </citation>
    <scope>NUCLEOTIDE SEQUENCE [LARGE SCALE GENOMIC DNA]</scope>
    <source>
        <strain evidence="2">PS941</strain>
    </source>
</reference>
<proteinExistence type="predicted"/>